<evidence type="ECO:0000259" key="6">
    <source>
        <dbReference type="PROSITE" id="PS50994"/>
    </source>
</evidence>
<dbReference type="PANTHER" id="PTHR37984">
    <property type="entry name" value="PROTEIN CBG26694"/>
    <property type="match status" value="1"/>
</dbReference>
<dbReference type="InterPro" id="IPR043128">
    <property type="entry name" value="Rev_trsase/Diguanyl_cyclase"/>
</dbReference>
<evidence type="ECO:0000313" key="7">
    <source>
        <dbReference type="EMBL" id="KAL1251972.1"/>
    </source>
</evidence>
<dbReference type="Gene3D" id="3.10.10.10">
    <property type="entry name" value="HIV Type 1 Reverse Transcriptase, subunit A, domain 1"/>
    <property type="match status" value="1"/>
</dbReference>
<dbReference type="Gene3D" id="1.10.340.70">
    <property type="match status" value="1"/>
</dbReference>
<evidence type="ECO:0000256" key="2">
    <source>
        <dbReference type="ARBA" id="ARBA00012180"/>
    </source>
</evidence>
<dbReference type="InterPro" id="IPR001584">
    <property type="entry name" value="Integrase_cat-core"/>
</dbReference>
<dbReference type="EMBL" id="JAYMGO010000022">
    <property type="protein sequence ID" value="KAL1251972.1"/>
    <property type="molecule type" value="Genomic_DNA"/>
</dbReference>
<dbReference type="Gene3D" id="3.30.70.270">
    <property type="match status" value="1"/>
</dbReference>
<organism evidence="7 8">
    <name type="scientific">Cirrhinus molitorella</name>
    <name type="common">mud carp</name>
    <dbReference type="NCBI Taxonomy" id="172907"/>
    <lineage>
        <taxon>Eukaryota</taxon>
        <taxon>Metazoa</taxon>
        <taxon>Chordata</taxon>
        <taxon>Craniata</taxon>
        <taxon>Vertebrata</taxon>
        <taxon>Euteleostomi</taxon>
        <taxon>Actinopterygii</taxon>
        <taxon>Neopterygii</taxon>
        <taxon>Teleostei</taxon>
        <taxon>Ostariophysi</taxon>
        <taxon>Cypriniformes</taxon>
        <taxon>Cyprinidae</taxon>
        <taxon>Labeoninae</taxon>
        <taxon>Labeonini</taxon>
        <taxon>Cirrhinus</taxon>
    </lineage>
</organism>
<proteinExistence type="inferred from homology"/>
<dbReference type="Pfam" id="PF17921">
    <property type="entry name" value="Integrase_H2C2"/>
    <property type="match status" value="1"/>
</dbReference>
<dbReference type="InterPro" id="IPR000477">
    <property type="entry name" value="RT_dom"/>
</dbReference>
<dbReference type="CDD" id="cd01647">
    <property type="entry name" value="RT_LTR"/>
    <property type="match status" value="1"/>
</dbReference>
<dbReference type="PROSITE" id="PS50878">
    <property type="entry name" value="RT_POL"/>
    <property type="match status" value="1"/>
</dbReference>
<dbReference type="InterPro" id="IPR012337">
    <property type="entry name" value="RNaseH-like_sf"/>
</dbReference>
<evidence type="ECO:0000256" key="3">
    <source>
        <dbReference type="ARBA" id="ARBA00023268"/>
    </source>
</evidence>
<dbReference type="EC" id="3.1.26.4" evidence="2"/>
<dbReference type="PROSITE" id="PS50994">
    <property type="entry name" value="INTEGRASE"/>
    <property type="match status" value="1"/>
</dbReference>
<dbReference type="PANTHER" id="PTHR37984:SF5">
    <property type="entry name" value="PROTEIN NYNRIN-LIKE"/>
    <property type="match status" value="1"/>
</dbReference>
<dbReference type="Proteomes" id="UP001558613">
    <property type="component" value="Unassembled WGS sequence"/>
</dbReference>
<feature type="domain" description="Reverse transcriptase" evidence="5">
    <location>
        <begin position="579"/>
        <end position="756"/>
    </location>
</feature>
<name>A0ABR3LGD8_9TELE</name>
<keyword evidence="3" id="KW-0511">Multifunctional enzyme</keyword>
<feature type="domain" description="Integrase catalytic" evidence="6">
    <location>
        <begin position="177"/>
        <end position="333"/>
    </location>
</feature>
<keyword evidence="8" id="KW-1185">Reference proteome</keyword>
<dbReference type="InterPro" id="IPR041588">
    <property type="entry name" value="Integrase_H2C2"/>
</dbReference>
<comment type="similarity">
    <text evidence="1">Belongs to the beta type-B retroviral polymerase family. HERV class-II K(HML-2) pol subfamily.</text>
</comment>
<dbReference type="Gene3D" id="3.30.420.10">
    <property type="entry name" value="Ribonuclease H-like superfamily/Ribonuclease H"/>
    <property type="match status" value="1"/>
</dbReference>
<accession>A0ABR3LGD8</accession>
<dbReference type="InterPro" id="IPR036397">
    <property type="entry name" value="RNaseH_sf"/>
</dbReference>
<evidence type="ECO:0000256" key="4">
    <source>
        <dbReference type="ARBA" id="ARBA00039658"/>
    </source>
</evidence>
<sequence length="905" mass="101303">MGVRPSLPVEGVEIILGNNLAGECVWPVIAPSPIVTPSPISDQGCHLISAQREDPGLRRLFDAVVPAEDVESTPTGYFIEEGVLLRKWLAPKEECGGESLVQVVIPEKFRHIILELSHGDIAGHLGVRKTYDRVLQHFYWPLLKKEISQFIKTCHTCQVTGKPNQSLKQAPLCPIPPVEQPFGYLLIDCVGPLPPSRSGSKFLLTVMCQSTRYPAAYAMRNITTRSVVKAQFISIFGIPKVIQSDQGSNFTSKMFADILKQLGVQHRCSSAFHPQSQGALERFHQTLKSLLRAYFVELNRDWEEGLPWLLLAAREVTHSSLNFSPNDLVFGHKVRGPLAVVGEQLKGKQPPKSLLEYVNGFRRRLFMAGHAARKNLEKAQSKMKKLFDRHSEQRIFYPGDQVLALLPLMNSPFCAKFMGPYTVVRVLSDLDYEIATPDRRKTTQVCHVNLLKPFFSRDDQIDVKSSVVVSPVIDGLNQSLVWEEEGVKVLDDAVMQPRLKNSETLKDLERLLSHLSRWQRAELSQLIGEFSSLFGDVPSQTHLIEHDVDVGDASPICQRFYRVPIEKRQKLETEIQYMLENNIAKPSSSSWASPCLLVRKSDGTQRFCTDYQKINKITKPDAFPLPRMDDCVDQVGSAKYVSKFDLLKGYWQVPLTPRAQEITAFITSSGLYSYSVMSFGLRNAPATFQRLMNGIVSGLEGCAVYLDDVVIFSDDWVQHVTRIQELFRRLVEAKLTVNLAKCDFARATVSYLGKEVGQGVVRPLRAEGASRFEWTSHCQKAFENVKLLLTATPVLAAPQSGLPFEIQVDASQVGAGAVLLQTQADGLTHPDRDWGRAFGSPDACLRLWIYAWSLKKNALTNQITRKDAEKAVSKWLIGARDRGGYRNARARAGEQNGATGRVTED</sequence>
<dbReference type="InterPro" id="IPR041577">
    <property type="entry name" value="RT_RNaseH_2"/>
</dbReference>
<dbReference type="Pfam" id="PF17919">
    <property type="entry name" value="RT_RNaseH_2"/>
    <property type="match status" value="1"/>
</dbReference>
<evidence type="ECO:0000313" key="8">
    <source>
        <dbReference type="Proteomes" id="UP001558613"/>
    </source>
</evidence>
<dbReference type="InterPro" id="IPR054465">
    <property type="entry name" value="Integrase_p58-like_C"/>
</dbReference>
<evidence type="ECO:0000256" key="1">
    <source>
        <dbReference type="ARBA" id="ARBA00010879"/>
    </source>
</evidence>
<dbReference type="SUPFAM" id="SSF53098">
    <property type="entry name" value="Ribonuclease H-like"/>
    <property type="match status" value="1"/>
</dbReference>
<gene>
    <name evidence="7" type="ORF">QQF64_019768</name>
</gene>
<comment type="caution">
    <text evidence="7">The sequence shown here is derived from an EMBL/GenBank/DDBJ whole genome shotgun (WGS) entry which is preliminary data.</text>
</comment>
<evidence type="ECO:0000259" key="5">
    <source>
        <dbReference type="PROSITE" id="PS50878"/>
    </source>
</evidence>
<dbReference type="Pfam" id="PF00078">
    <property type="entry name" value="RVT_1"/>
    <property type="match status" value="1"/>
</dbReference>
<reference evidence="7 8" key="1">
    <citation type="submission" date="2023-09" db="EMBL/GenBank/DDBJ databases">
        <authorList>
            <person name="Wang M."/>
        </authorList>
    </citation>
    <scope>NUCLEOTIDE SEQUENCE [LARGE SCALE GENOMIC DNA]</scope>
    <source>
        <strain evidence="7">GT-2023</strain>
        <tissue evidence="7">Liver</tissue>
    </source>
</reference>
<dbReference type="Pfam" id="PF00665">
    <property type="entry name" value="rve"/>
    <property type="match status" value="1"/>
</dbReference>
<dbReference type="Pfam" id="PF22938">
    <property type="entry name" value="Integrase_p58_C"/>
    <property type="match status" value="1"/>
</dbReference>
<dbReference type="InterPro" id="IPR043502">
    <property type="entry name" value="DNA/RNA_pol_sf"/>
</dbReference>
<protein>
    <recommendedName>
        <fullName evidence="4">Gypsy retrotransposon integrase-like protein 1</fullName>
        <ecNumber evidence="2">3.1.26.4</ecNumber>
    </recommendedName>
</protein>
<dbReference type="InterPro" id="IPR050951">
    <property type="entry name" value="Retrovirus_Pol_polyprotein"/>
</dbReference>
<dbReference type="SUPFAM" id="SSF56672">
    <property type="entry name" value="DNA/RNA polymerases"/>
    <property type="match status" value="1"/>
</dbReference>